<accession>A0AA36JSN9</accession>
<dbReference type="SUPFAM" id="SSF50370">
    <property type="entry name" value="Ricin B-like lectins"/>
    <property type="match status" value="1"/>
</dbReference>
<keyword evidence="5" id="KW-1185">Reference proteome</keyword>
<protein>
    <recommendedName>
        <fullName evidence="3">Ricin B lectin domain-containing protein</fullName>
    </recommendedName>
</protein>
<comment type="caution">
    <text evidence="4">The sequence shown here is derived from an EMBL/GenBank/DDBJ whole genome shotgun (WGS) entry which is preliminary data.</text>
</comment>
<sequence>MADSFSGAVRWAGDPSKCLDVQGGQPRVGTQLGLWACRADHPNQQFSWSATDGRIRWLTYPSFCLHGTKLGQPVSLARCDELPPRVSARPRGVQALCLGHWLCLKVEAPDNFALDGTPVQLAKMPLAERSASTYPWLFEVGLPCTGESYCAPLADCYEACRLSGDFDEACWQSSCCPSATMREFNNSELNYYVCTFTHNSCLSRCNTHFKSRRCGKDGKTYCPALADCYEACRLDGRTGSCQDFPCCPAKVDGFNESTEKFFLCEHVGNTCLTSCNEEHGPYRYCDGRSHCKQLAGCYEECANFGLAPELCSSETSCCPVFGDADGTDGYLDPDLGYFTCDDGNPCLERCNGRFAAEEMGTLQSRHIPRPDVLNIMAQLRHQDDDPVPGSPLTTAILVLSFLLILLAFGLAMLQRRKQLPPWTGSFGRYLQRQRLDFVEPAEEQAVFERLEAEEREPLDREPEEREPLDREERTQDAASPQGGADTGPEGGPEKGFEGAEGGTAVGIQRLAE</sequence>
<dbReference type="Proteomes" id="UP001178507">
    <property type="component" value="Unassembled WGS sequence"/>
</dbReference>
<dbReference type="PROSITE" id="PS50231">
    <property type="entry name" value="RICIN_B_LECTIN"/>
    <property type="match status" value="1"/>
</dbReference>
<feature type="transmembrane region" description="Helical" evidence="2">
    <location>
        <begin position="392"/>
        <end position="413"/>
    </location>
</feature>
<dbReference type="AlphaFoldDB" id="A0AA36JSN9"/>
<feature type="compositionally biased region" description="Basic and acidic residues" evidence="1">
    <location>
        <begin position="448"/>
        <end position="475"/>
    </location>
</feature>
<name>A0AA36JSN9_9DINO</name>
<dbReference type="EMBL" id="CAUJNA010003817">
    <property type="protein sequence ID" value="CAJ1410443.1"/>
    <property type="molecule type" value="Genomic_DNA"/>
</dbReference>
<feature type="domain" description="Ricin B lectin" evidence="3">
    <location>
        <begin position="9"/>
        <end position="81"/>
    </location>
</feature>
<dbReference type="InterPro" id="IPR000772">
    <property type="entry name" value="Ricin_B_lectin"/>
</dbReference>
<evidence type="ECO:0000313" key="4">
    <source>
        <dbReference type="EMBL" id="CAJ1410443.1"/>
    </source>
</evidence>
<keyword evidence="2" id="KW-0472">Membrane</keyword>
<evidence type="ECO:0000256" key="1">
    <source>
        <dbReference type="SAM" id="MobiDB-lite"/>
    </source>
</evidence>
<dbReference type="Pfam" id="PF00652">
    <property type="entry name" value="Ricin_B_lectin"/>
    <property type="match status" value="1"/>
</dbReference>
<gene>
    <name evidence="4" type="ORF">EVOR1521_LOCUS31268</name>
</gene>
<evidence type="ECO:0000313" key="5">
    <source>
        <dbReference type="Proteomes" id="UP001178507"/>
    </source>
</evidence>
<proteinExistence type="predicted"/>
<evidence type="ECO:0000256" key="2">
    <source>
        <dbReference type="SAM" id="Phobius"/>
    </source>
</evidence>
<reference evidence="4" key="1">
    <citation type="submission" date="2023-08" db="EMBL/GenBank/DDBJ databases">
        <authorList>
            <person name="Chen Y."/>
            <person name="Shah S."/>
            <person name="Dougan E. K."/>
            <person name="Thang M."/>
            <person name="Chan C."/>
        </authorList>
    </citation>
    <scope>NUCLEOTIDE SEQUENCE</scope>
</reference>
<dbReference type="InterPro" id="IPR035992">
    <property type="entry name" value="Ricin_B-like_lectins"/>
</dbReference>
<keyword evidence="2" id="KW-1133">Transmembrane helix</keyword>
<dbReference type="Gene3D" id="2.80.10.50">
    <property type="match status" value="1"/>
</dbReference>
<organism evidence="4 5">
    <name type="scientific">Effrenium voratum</name>
    <dbReference type="NCBI Taxonomy" id="2562239"/>
    <lineage>
        <taxon>Eukaryota</taxon>
        <taxon>Sar</taxon>
        <taxon>Alveolata</taxon>
        <taxon>Dinophyceae</taxon>
        <taxon>Suessiales</taxon>
        <taxon>Symbiodiniaceae</taxon>
        <taxon>Effrenium</taxon>
    </lineage>
</organism>
<feature type="region of interest" description="Disordered" evidence="1">
    <location>
        <begin position="448"/>
        <end position="512"/>
    </location>
</feature>
<keyword evidence="2" id="KW-0812">Transmembrane</keyword>
<evidence type="ECO:0000259" key="3">
    <source>
        <dbReference type="Pfam" id="PF00652"/>
    </source>
</evidence>